<accession>A0A3M7P4R9</accession>
<reference evidence="1 2" key="1">
    <citation type="journal article" date="2018" name="Sci. Rep.">
        <title>Genomic signatures of local adaptation to the degree of environmental predictability in rotifers.</title>
        <authorList>
            <person name="Franch-Gras L."/>
            <person name="Hahn C."/>
            <person name="Garcia-Roger E.M."/>
            <person name="Carmona M.J."/>
            <person name="Serra M."/>
            <person name="Gomez A."/>
        </authorList>
    </citation>
    <scope>NUCLEOTIDE SEQUENCE [LARGE SCALE GENOMIC DNA]</scope>
    <source>
        <strain evidence="1">HYR1</strain>
    </source>
</reference>
<evidence type="ECO:0000313" key="1">
    <source>
        <dbReference type="EMBL" id="RMZ94091.1"/>
    </source>
</evidence>
<keyword evidence="2" id="KW-1185">Reference proteome</keyword>
<name>A0A3M7P4R9_BRAPC</name>
<dbReference type="Proteomes" id="UP000276133">
    <property type="component" value="Unassembled WGS sequence"/>
</dbReference>
<feature type="non-terminal residue" evidence="1">
    <location>
        <position position="1"/>
    </location>
</feature>
<dbReference type="OrthoDB" id="10395231at2759"/>
<organism evidence="1 2">
    <name type="scientific">Brachionus plicatilis</name>
    <name type="common">Marine rotifer</name>
    <name type="synonym">Brachionus muelleri</name>
    <dbReference type="NCBI Taxonomy" id="10195"/>
    <lineage>
        <taxon>Eukaryota</taxon>
        <taxon>Metazoa</taxon>
        <taxon>Spiralia</taxon>
        <taxon>Gnathifera</taxon>
        <taxon>Rotifera</taxon>
        <taxon>Eurotatoria</taxon>
        <taxon>Monogononta</taxon>
        <taxon>Pseudotrocha</taxon>
        <taxon>Ploima</taxon>
        <taxon>Brachionidae</taxon>
        <taxon>Brachionus</taxon>
    </lineage>
</organism>
<protein>
    <submittedName>
        <fullName evidence="1">Uncharacterized protein</fullName>
    </submittedName>
</protein>
<gene>
    <name evidence="1" type="ORF">BpHYR1_019705</name>
</gene>
<sequence length="106" mass="12426">GKVAPSGVVAKKKFKLKNDQSVSLYFTHIQFPKEDIYKYQLLDLFDLQPCKIMYFGGNRQFYLNNWFSIGGSIIPENKSPSKDFIDKYRKKGFDFEGDYFFPKSID</sequence>
<dbReference type="AlphaFoldDB" id="A0A3M7P4R9"/>
<proteinExistence type="predicted"/>
<dbReference type="EMBL" id="REGN01013307">
    <property type="protein sequence ID" value="RMZ94091.1"/>
    <property type="molecule type" value="Genomic_DNA"/>
</dbReference>
<evidence type="ECO:0000313" key="2">
    <source>
        <dbReference type="Proteomes" id="UP000276133"/>
    </source>
</evidence>
<comment type="caution">
    <text evidence="1">The sequence shown here is derived from an EMBL/GenBank/DDBJ whole genome shotgun (WGS) entry which is preliminary data.</text>
</comment>